<dbReference type="EMBL" id="JABCMA010000006">
    <property type="protein sequence ID" value="NMR73701.1"/>
    <property type="molecule type" value="Genomic_DNA"/>
</dbReference>
<proteinExistence type="predicted"/>
<feature type="chain" id="PRO_5030563321" description="Lipoprotein" evidence="1">
    <location>
        <begin position="25"/>
        <end position="183"/>
    </location>
</feature>
<dbReference type="AlphaFoldDB" id="A0A7Y0QYX4"/>
<name>A0A7Y0QYX4_VIBAL</name>
<evidence type="ECO:0008006" key="4">
    <source>
        <dbReference type="Google" id="ProtNLM"/>
    </source>
</evidence>
<evidence type="ECO:0000256" key="1">
    <source>
        <dbReference type="SAM" id="SignalP"/>
    </source>
</evidence>
<dbReference type="PROSITE" id="PS51257">
    <property type="entry name" value="PROKAR_LIPOPROTEIN"/>
    <property type="match status" value="1"/>
</dbReference>
<reference evidence="2 3" key="1">
    <citation type="submission" date="2020-04" db="EMBL/GenBank/DDBJ databases">
        <title>Whole-genome sequencing of Vibrio spp. from China reveals different genetic environments of blaCTX-M-14 among diverse lineages.</title>
        <authorList>
            <person name="Zheng Z."/>
            <person name="Ye L."/>
            <person name="Chen S."/>
        </authorList>
    </citation>
    <scope>NUCLEOTIDE SEQUENCE [LARGE SCALE GENOMIC DNA]</scope>
    <source>
        <strain evidence="2 3">Vb1636</strain>
    </source>
</reference>
<sequence length="183" mass="20561">MIASKSILTAMILGLAGGASCATAAQLPRCPTVTEQRNPYDYHYARLMESKLYSRDFKINVAQGVDNGLSDEEALEYGRAKVAEMHGFGKSELDFNSAMREVELKEQIEKYKVCKFYEVELGVHGDLVTNLDRDKIERQIEEAQAKIAAQTDDCIYEKIKGDSTSAAIAEIRRICRFRALRNI</sequence>
<dbReference type="Proteomes" id="UP000565155">
    <property type="component" value="Unassembled WGS sequence"/>
</dbReference>
<comment type="caution">
    <text evidence="2">The sequence shown here is derived from an EMBL/GenBank/DDBJ whole genome shotgun (WGS) entry which is preliminary data.</text>
</comment>
<feature type="signal peptide" evidence="1">
    <location>
        <begin position="1"/>
        <end position="24"/>
    </location>
</feature>
<dbReference type="RefSeq" id="WP_053318072.1">
    <property type="nucleotide sequence ID" value="NZ_JABCMA010000006.1"/>
</dbReference>
<keyword evidence="1" id="KW-0732">Signal</keyword>
<protein>
    <recommendedName>
        <fullName evidence="4">Lipoprotein</fullName>
    </recommendedName>
</protein>
<accession>A0A7Y0QYX4</accession>
<gene>
    <name evidence="2" type="ORF">HKB35_08750</name>
</gene>
<evidence type="ECO:0000313" key="3">
    <source>
        <dbReference type="Proteomes" id="UP000565155"/>
    </source>
</evidence>
<organism evidence="2 3">
    <name type="scientific">Vibrio alginolyticus</name>
    <dbReference type="NCBI Taxonomy" id="663"/>
    <lineage>
        <taxon>Bacteria</taxon>
        <taxon>Pseudomonadati</taxon>
        <taxon>Pseudomonadota</taxon>
        <taxon>Gammaproteobacteria</taxon>
        <taxon>Vibrionales</taxon>
        <taxon>Vibrionaceae</taxon>
        <taxon>Vibrio</taxon>
    </lineage>
</organism>
<evidence type="ECO:0000313" key="2">
    <source>
        <dbReference type="EMBL" id="NMR73701.1"/>
    </source>
</evidence>